<evidence type="ECO:0000256" key="1">
    <source>
        <dbReference type="ARBA" id="ARBA00022679"/>
    </source>
</evidence>
<sequence>MAVKSRLALAVAWTPEFREAPEFRWLQAWVRVQAESLWDEVELVEDLPPGEIASETLIVGERCLLGRRSLAAMRQSLAEGAIAAVPRRLAESGLPGLDRIRTLRGIELAENAVLSSTTRGMAPVSAPHPALLLAPEGASRQRGGSPASILAGEGPSLNPVTAGLCHEFIDYYGEVREDILPYLDAECREVLEIGCGRGATGAFLQDRLGCRVTGVELNPVVARSAAERLHRVVVGDAVVVDVGGPFDAVVACELFEHLAEGEVFLHRLRSWLRPGGRAVLSVPNVGHHAVVEDLLAGRWDYLPVGLLCFTHYRFFTRQSLEETIRAAGFTDIEILPQRTEPPSWIDDLPGELEVDAESLSTQGFYVVIRNP</sequence>
<dbReference type="InterPro" id="IPR029063">
    <property type="entry name" value="SAM-dependent_MTases_sf"/>
</dbReference>
<dbReference type="SUPFAM" id="SSF53335">
    <property type="entry name" value="S-adenosyl-L-methionine-dependent methyltransferases"/>
    <property type="match status" value="1"/>
</dbReference>
<name>A0A8J7C424_9BACT</name>
<keyword evidence="2" id="KW-0489">Methyltransferase</keyword>
<accession>A0A8J7C424</accession>
<dbReference type="GO" id="GO:0032259">
    <property type="term" value="P:methylation"/>
    <property type="evidence" value="ECO:0007669"/>
    <property type="project" value="UniProtKB-KW"/>
</dbReference>
<comment type="caution">
    <text evidence="2">The sequence shown here is derived from an EMBL/GenBank/DDBJ whole genome shotgun (WGS) entry which is preliminary data.</text>
</comment>
<dbReference type="AlphaFoldDB" id="A0A8J7C424"/>
<dbReference type="EMBL" id="JACXWA010000014">
    <property type="protein sequence ID" value="MBD3869946.1"/>
    <property type="molecule type" value="Genomic_DNA"/>
</dbReference>
<dbReference type="Pfam" id="PF13489">
    <property type="entry name" value="Methyltransf_23"/>
    <property type="match status" value="1"/>
</dbReference>
<dbReference type="PANTHER" id="PTHR43861:SF3">
    <property type="entry name" value="PUTATIVE (AFU_ORTHOLOGUE AFUA_2G14390)-RELATED"/>
    <property type="match status" value="1"/>
</dbReference>
<dbReference type="CDD" id="cd02440">
    <property type="entry name" value="AdoMet_MTases"/>
    <property type="match status" value="1"/>
</dbReference>
<reference evidence="2 3" key="1">
    <citation type="submission" date="2020-08" db="EMBL/GenBank/DDBJ databases">
        <title>Acidobacteriota in marine sediments use diverse sulfur dissimilation pathways.</title>
        <authorList>
            <person name="Wasmund K."/>
        </authorList>
    </citation>
    <scope>NUCLEOTIDE SEQUENCE [LARGE SCALE GENOMIC DNA]</scope>
    <source>
        <strain evidence="2">MAG AM3-A</strain>
    </source>
</reference>
<dbReference type="Gene3D" id="3.40.50.150">
    <property type="entry name" value="Vaccinia Virus protein VP39"/>
    <property type="match status" value="1"/>
</dbReference>
<dbReference type="PANTHER" id="PTHR43861">
    <property type="entry name" value="TRANS-ACONITATE 2-METHYLTRANSFERASE-RELATED"/>
    <property type="match status" value="1"/>
</dbReference>
<dbReference type="GO" id="GO:0008168">
    <property type="term" value="F:methyltransferase activity"/>
    <property type="evidence" value="ECO:0007669"/>
    <property type="project" value="UniProtKB-KW"/>
</dbReference>
<gene>
    <name evidence="2" type="ORF">IFJ97_01135</name>
</gene>
<dbReference type="Proteomes" id="UP000598633">
    <property type="component" value="Unassembled WGS sequence"/>
</dbReference>
<organism evidence="2 3">
    <name type="scientific">Candidatus Sulfomarinibacter kjeldsenii</name>
    <dbReference type="NCBI Taxonomy" id="2885994"/>
    <lineage>
        <taxon>Bacteria</taxon>
        <taxon>Pseudomonadati</taxon>
        <taxon>Acidobacteriota</taxon>
        <taxon>Thermoanaerobaculia</taxon>
        <taxon>Thermoanaerobaculales</taxon>
        <taxon>Candidatus Sulfomarinibacteraceae</taxon>
        <taxon>Candidatus Sulfomarinibacter</taxon>
    </lineage>
</organism>
<proteinExistence type="predicted"/>
<evidence type="ECO:0000313" key="3">
    <source>
        <dbReference type="Proteomes" id="UP000598633"/>
    </source>
</evidence>
<protein>
    <submittedName>
        <fullName evidence="2">Class I SAM-dependent methyltransferase</fullName>
    </submittedName>
</protein>
<keyword evidence="1" id="KW-0808">Transferase</keyword>
<evidence type="ECO:0000313" key="2">
    <source>
        <dbReference type="EMBL" id="MBD3869946.1"/>
    </source>
</evidence>